<dbReference type="EMBL" id="CP006880">
    <property type="protein sequence ID" value="AJD44568.1"/>
    <property type="molecule type" value="Genomic_DNA"/>
</dbReference>
<evidence type="ECO:0000259" key="6">
    <source>
        <dbReference type="PROSITE" id="PS51085"/>
    </source>
</evidence>
<keyword evidence="5" id="KW-0411">Iron-sulfur</keyword>
<gene>
    <name evidence="7" type="ORF">RGR602_PC00528</name>
</gene>
<evidence type="ECO:0000313" key="8">
    <source>
        <dbReference type="Proteomes" id="UP000031368"/>
    </source>
</evidence>
<dbReference type="SUPFAM" id="SSF54292">
    <property type="entry name" value="2Fe-2S ferredoxin-like"/>
    <property type="match status" value="1"/>
</dbReference>
<dbReference type="AlphaFoldDB" id="A0A0B4XD92"/>
<evidence type="ECO:0000256" key="2">
    <source>
        <dbReference type="ARBA" id="ARBA00022723"/>
    </source>
</evidence>
<keyword evidence="2" id="KW-0479">Metal-binding</keyword>
<geneLocation type="plasmid" evidence="7 8">
    <name>pRgalR602c</name>
</geneLocation>
<keyword evidence="4" id="KW-0408">Iron</keyword>
<dbReference type="Pfam" id="PF00111">
    <property type="entry name" value="Fer2"/>
    <property type="match status" value="1"/>
</dbReference>
<dbReference type="CDD" id="cd00207">
    <property type="entry name" value="fer2"/>
    <property type="match status" value="1"/>
</dbReference>
<dbReference type="InterPro" id="IPR006058">
    <property type="entry name" value="2Fe2S_fd_BS"/>
</dbReference>
<dbReference type="InterPro" id="IPR036884">
    <property type="entry name" value="2Fe-2S-bd_dom_sf"/>
</dbReference>
<dbReference type="PROSITE" id="PS51085">
    <property type="entry name" value="2FE2S_FER_2"/>
    <property type="match status" value="1"/>
</dbReference>
<keyword evidence="1" id="KW-0001">2Fe-2S</keyword>
<protein>
    <submittedName>
        <fullName evidence="7">2Fe-2S ferredoxin-like domain-containing protein</fullName>
    </submittedName>
</protein>
<evidence type="ECO:0000256" key="1">
    <source>
        <dbReference type="ARBA" id="ARBA00022714"/>
    </source>
</evidence>
<dbReference type="GO" id="GO:0046872">
    <property type="term" value="F:metal ion binding"/>
    <property type="evidence" value="ECO:0007669"/>
    <property type="project" value="UniProtKB-KW"/>
</dbReference>
<evidence type="ECO:0000256" key="4">
    <source>
        <dbReference type="ARBA" id="ARBA00023004"/>
    </source>
</evidence>
<dbReference type="InterPro" id="IPR051452">
    <property type="entry name" value="Diverse_Oxidoreductases"/>
</dbReference>
<dbReference type="Gene3D" id="3.10.20.30">
    <property type="match status" value="1"/>
</dbReference>
<dbReference type="GO" id="GO:0051537">
    <property type="term" value="F:2 iron, 2 sulfur cluster binding"/>
    <property type="evidence" value="ECO:0007669"/>
    <property type="project" value="UniProtKB-KW"/>
</dbReference>
<dbReference type="Gene3D" id="1.10.150.120">
    <property type="entry name" value="[2Fe-2S]-binding domain"/>
    <property type="match status" value="1"/>
</dbReference>
<dbReference type="HOGENOM" id="CLU_052511_3_0_5"/>
<organism evidence="7 8">
    <name type="scientific">Rhizobium gallicum bv. gallicum R602sp</name>
    <dbReference type="NCBI Taxonomy" id="1041138"/>
    <lineage>
        <taxon>Bacteria</taxon>
        <taxon>Pseudomonadati</taxon>
        <taxon>Pseudomonadota</taxon>
        <taxon>Alphaproteobacteria</taxon>
        <taxon>Hyphomicrobiales</taxon>
        <taxon>Rhizobiaceae</taxon>
        <taxon>Rhizobium/Agrobacterium group</taxon>
        <taxon>Rhizobium</taxon>
    </lineage>
</organism>
<keyword evidence="8" id="KW-1185">Reference proteome</keyword>
<dbReference type="GO" id="GO:0016491">
    <property type="term" value="F:oxidoreductase activity"/>
    <property type="evidence" value="ECO:0007669"/>
    <property type="project" value="UniProtKB-KW"/>
</dbReference>
<dbReference type="PANTHER" id="PTHR44379:SF2">
    <property type="entry name" value="BLR6218 PROTEIN"/>
    <property type="match status" value="1"/>
</dbReference>
<evidence type="ECO:0000313" key="7">
    <source>
        <dbReference type="EMBL" id="AJD44568.1"/>
    </source>
</evidence>
<sequence length="156" mass="16272">MVQLTINGVARDIDVDPETPLLWVLREQAGLTGTKFGCGIAQCGACTVHIDGVASRSCAMPVSAIDANQEIVTIEGLSPDGSHPVQQAWLALDVPQCGYCQAGMIMAATALLNTTPDPTDDDINAEITNICRCGTYNRVRAAIKLAAANSSAAQKG</sequence>
<dbReference type="InterPro" id="IPR012675">
    <property type="entry name" value="Beta-grasp_dom_sf"/>
</dbReference>
<accession>A0A0B4XD92</accession>
<keyword evidence="7" id="KW-0614">Plasmid</keyword>
<dbReference type="PANTHER" id="PTHR44379">
    <property type="entry name" value="OXIDOREDUCTASE WITH IRON-SULFUR SUBUNIT"/>
    <property type="match status" value="1"/>
</dbReference>
<evidence type="ECO:0000256" key="3">
    <source>
        <dbReference type="ARBA" id="ARBA00023002"/>
    </source>
</evidence>
<dbReference type="InterPro" id="IPR002888">
    <property type="entry name" value="2Fe-2S-bd"/>
</dbReference>
<reference evidence="7 8" key="1">
    <citation type="submission" date="2013-11" db="EMBL/GenBank/DDBJ databases">
        <title>Complete genome sequence of Rhizobium gallicum bv. gallicum R602.</title>
        <authorList>
            <person name="Bustos P."/>
            <person name="Santamaria R.I."/>
            <person name="Lozano L."/>
            <person name="Acosta J.L."/>
            <person name="Ormeno-Orrillo E."/>
            <person name="Rogel M.A."/>
            <person name="Romero D."/>
            <person name="Cevallos M.A."/>
            <person name="Martinez-Romero E."/>
            <person name="Gonzalez V."/>
        </authorList>
    </citation>
    <scope>NUCLEOTIDE SEQUENCE [LARGE SCALE GENOMIC DNA]</scope>
    <source>
        <strain evidence="7 8">R602</strain>
        <plasmid evidence="7 8">pRgalR602c</plasmid>
    </source>
</reference>
<dbReference type="KEGG" id="rga:RGR602_PC00528"/>
<dbReference type="Pfam" id="PF01799">
    <property type="entry name" value="Fer2_2"/>
    <property type="match status" value="1"/>
</dbReference>
<name>A0A0B4XD92_9HYPH</name>
<dbReference type="PROSITE" id="PS00197">
    <property type="entry name" value="2FE2S_FER_1"/>
    <property type="match status" value="1"/>
</dbReference>
<dbReference type="InterPro" id="IPR036010">
    <property type="entry name" value="2Fe-2S_ferredoxin-like_sf"/>
</dbReference>
<dbReference type="InterPro" id="IPR001041">
    <property type="entry name" value="2Fe-2S_ferredoxin-type"/>
</dbReference>
<keyword evidence="3" id="KW-0560">Oxidoreductase</keyword>
<evidence type="ECO:0000256" key="5">
    <source>
        <dbReference type="ARBA" id="ARBA00023014"/>
    </source>
</evidence>
<feature type="domain" description="2Fe-2S ferredoxin-type" evidence="6">
    <location>
        <begin position="1"/>
        <end position="77"/>
    </location>
</feature>
<dbReference type="Proteomes" id="UP000031368">
    <property type="component" value="Plasmid pRgalR602c"/>
</dbReference>
<proteinExistence type="predicted"/>
<dbReference type="RefSeq" id="WP_040114904.1">
    <property type="nucleotide sequence ID" value="NZ_CP006880.1"/>
</dbReference>
<dbReference type="SUPFAM" id="SSF47741">
    <property type="entry name" value="CO dehydrogenase ISP C-domain like"/>
    <property type="match status" value="1"/>
</dbReference>